<keyword evidence="4" id="KW-1185">Reference proteome</keyword>
<dbReference type="SUPFAM" id="SSF50090">
    <property type="entry name" value="Electron transport accessory proteins"/>
    <property type="match status" value="1"/>
</dbReference>
<proteinExistence type="predicted"/>
<protein>
    <submittedName>
        <fullName evidence="3">Nitrile hydratase accessory protein</fullName>
    </submittedName>
</protein>
<dbReference type="InterPro" id="IPR023808">
    <property type="entry name" value="Nitrile_Hydratase_acc_put"/>
</dbReference>
<dbReference type="InterPro" id="IPR008990">
    <property type="entry name" value="Elect_transpt_acc-like_dom_sf"/>
</dbReference>
<dbReference type="InterPro" id="IPR042262">
    <property type="entry name" value="CN_hydtase_beta_C"/>
</dbReference>
<gene>
    <name evidence="3" type="ORF">QTH91_21770</name>
</gene>
<sequence length="121" mass="13554">MNRAPQIDVALRRADDETVFREPWEAHAFAITVKLHERGLFTWAEWADALSQQIRADDASGHSDTGEHYYHHWLAALESLVAAKGAASGPELASYRQAWHRAADRTPHGQPIELTPTDFPA</sequence>
<dbReference type="Pfam" id="PF21006">
    <property type="entry name" value="NHase_beta_N"/>
    <property type="match status" value="1"/>
</dbReference>
<evidence type="ECO:0000313" key="4">
    <source>
        <dbReference type="Proteomes" id="UP001174908"/>
    </source>
</evidence>
<feature type="domain" description="Nitrile hydratase beta subunit-like N-terminal" evidence="2">
    <location>
        <begin position="14"/>
        <end position="99"/>
    </location>
</feature>
<dbReference type="NCBIfam" id="TIGR03889">
    <property type="entry name" value="nitrile_acc"/>
    <property type="match status" value="1"/>
</dbReference>
<dbReference type="EMBL" id="JASZYV010000006">
    <property type="protein sequence ID" value="MDM0047135.1"/>
    <property type="molecule type" value="Genomic_DNA"/>
</dbReference>
<reference evidence="3" key="1">
    <citation type="submission" date="2023-06" db="EMBL/GenBank/DDBJ databases">
        <authorList>
            <person name="Jiang Y."/>
            <person name="Liu Q."/>
        </authorList>
    </citation>
    <scope>NUCLEOTIDE SEQUENCE</scope>
    <source>
        <strain evidence="3">CGMCC 1.12089</strain>
    </source>
</reference>
<name>A0ABT7NH20_9BURK</name>
<dbReference type="InterPro" id="IPR049054">
    <property type="entry name" value="CN_hydtase_beta-like_N"/>
</dbReference>
<dbReference type="Gene3D" id="1.10.472.20">
    <property type="entry name" value="Nitrile hydratase, beta subunit"/>
    <property type="match status" value="1"/>
</dbReference>
<evidence type="ECO:0000256" key="1">
    <source>
        <dbReference type="SAM" id="MobiDB-lite"/>
    </source>
</evidence>
<dbReference type="RefSeq" id="WP_286662254.1">
    <property type="nucleotide sequence ID" value="NZ_JASZYV010000006.1"/>
</dbReference>
<organism evidence="3 4">
    <name type="scientific">Variovorax dokdonensis</name>
    <dbReference type="NCBI Taxonomy" id="344883"/>
    <lineage>
        <taxon>Bacteria</taxon>
        <taxon>Pseudomonadati</taxon>
        <taxon>Pseudomonadota</taxon>
        <taxon>Betaproteobacteria</taxon>
        <taxon>Burkholderiales</taxon>
        <taxon>Comamonadaceae</taxon>
        <taxon>Variovorax</taxon>
    </lineage>
</organism>
<accession>A0ABT7NH20</accession>
<comment type="caution">
    <text evidence="3">The sequence shown here is derived from an EMBL/GenBank/DDBJ whole genome shotgun (WGS) entry which is preliminary data.</text>
</comment>
<dbReference type="Proteomes" id="UP001174908">
    <property type="component" value="Unassembled WGS sequence"/>
</dbReference>
<evidence type="ECO:0000313" key="3">
    <source>
        <dbReference type="EMBL" id="MDM0047135.1"/>
    </source>
</evidence>
<feature type="region of interest" description="Disordered" evidence="1">
    <location>
        <begin position="100"/>
        <end position="121"/>
    </location>
</feature>
<evidence type="ECO:0000259" key="2">
    <source>
        <dbReference type="Pfam" id="PF21006"/>
    </source>
</evidence>